<dbReference type="EMBL" id="LN732480">
    <property type="protein sequence ID" value="CEP15551.1"/>
    <property type="molecule type" value="Genomic_DNA"/>
</dbReference>
<evidence type="ECO:0000313" key="5">
    <source>
        <dbReference type="Proteomes" id="UP000054107"/>
    </source>
</evidence>
<dbReference type="AlphaFoldDB" id="A0A0B7NDQ4"/>
<protein>
    <recommendedName>
        <fullName evidence="3">Cas12f1-like TNB domain-containing protein</fullName>
    </recommendedName>
</protein>
<evidence type="ECO:0000313" key="4">
    <source>
        <dbReference type="EMBL" id="CEP15551.1"/>
    </source>
</evidence>
<dbReference type="InterPro" id="IPR010095">
    <property type="entry name" value="Cas12f1-like_TNB"/>
</dbReference>
<evidence type="ECO:0000256" key="1">
    <source>
        <dbReference type="ARBA" id="ARBA00023125"/>
    </source>
</evidence>
<organism evidence="4 5">
    <name type="scientific">Parasitella parasitica</name>
    <dbReference type="NCBI Taxonomy" id="35722"/>
    <lineage>
        <taxon>Eukaryota</taxon>
        <taxon>Fungi</taxon>
        <taxon>Fungi incertae sedis</taxon>
        <taxon>Mucoromycota</taxon>
        <taxon>Mucoromycotina</taxon>
        <taxon>Mucoromycetes</taxon>
        <taxon>Mucorales</taxon>
        <taxon>Mucorineae</taxon>
        <taxon>Mucoraceae</taxon>
        <taxon>Parasitella</taxon>
    </lineage>
</organism>
<feature type="region of interest" description="Disordered" evidence="2">
    <location>
        <begin position="1"/>
        <end position="21"/>
    </location>
</feature>
<sequence length="310" mass="35450">MSFSEKANSEDCKWPSSVDKNDENNTLVERTLAFWSKFDVTGARPPTVPNVYARPHHYLKWAHEIQREMSDKQFIQENVPQQTATPGYVYKTYRLSTVSPKKDHKTFIAATQKEIQDKTFKPLKCTDSRGSRTFSLLPLYDCKAKSVKLISKHFGRLSTLVAKQIKISKISINYNKDSSIGEKKQTSTTDKRILSPPKDKTTYVKTRIPAYGNASFGTSMKGKLPAPTKRITEAVKKLSKDLKGTYFIYDDEYLTSQMCNKWKQRKLTNLNAAGSKRKVHAVLKCNSCDTVWNRDVMASKNIYYTMHVTT</sequence>
<proteinExistence type="predicted"/>
<evidence type="ECO:0000259" key="3">
    <source>
        <dbReference type="Pfam" id="PF07282"/>
    </source>
</evidence>
<dbReference type="OrthoDB" id="2290473at2759"/>
<reference evidence="4 5" key="1">
    <citation type="submission" date="2014-09" db="EMBL/GenBank/DDBJ databases">
        <authorList>
            <person name="Ellenberger Sabrina"/>
        </authorList>
    </citation>
    <scope>NUCLEOTIDE SEQUENCE [LARGE SCALE GENOMIC DNA]</scope>
    <source>
        <strain evidence="4 5">CBS 412.66</strain>
    </source>
</reference>
<evidence type="ECO:0000256" key="2">
    <source>
        <dbReference type="SAM" id="MobiDB-lite"/>
    </source>
</evidence>
<dbReference type="GO" id="GO:0003677">
    <property type="term" value="F:DNA binding"/>
    <property type="evidence" value="ECO:0007669"/>
    <property type="project" value="UniProtKB-KW"/>
</dbReference>
<dbReference type="Pfam" id="PF07282">
    <property type="entry name" value="Cas12f1-like_TNB"/>
    <property type="match status" value="1"/>
</dbReference>
<keyword evidence="5" id="KW-1185">Reference proteome</keyword>
<dbReference type="Proteomes" id="UP000054107">
    <property type="component" value="Unassembled WGS sequence"/>
</dbReference>
<accession>A0A0B7NDQ4</accession>
<keyword evidence="1" id="KW-0238">DNA-binding</keyword>
<feature type="domain" description="Cas12f1-like TNB" evidence="3">
    <location>
        <begin position="243"/>
        <end position="302"/>
    </location>
</feature>
<gene>
    <name evidence="4" type="primary">PARPA_09781.1 scaffold 38623</name>
</gene>
<feature type="compositionally biased region" description="Basic and acidic residues" evidence="2">
    <location>
        <begin position="7"/>
        <end position="21"/>
    </location>
</feature>
<name>A0A0B7NDQ4_9FUNG</name>